<dbReference type="AlphaFoldDB" id="A0A0B2V4E9"/>
<dbReference type="EMBL" id="JPKZ01002138">
    <property type="protein sequence ID" value="KHN78286.1"/>
    <property type="molecule type" value="Genomic_DNA"/>
</dbReference>
<evidence type="ECO:0000256" key="1">
    <source>
        <dbReference type="SAM" id="MobiDB-lite"/>
    </source>
</evidence>
<evidence type="ECO:0000313" key="2">
    <source>
        <dbReference type="EMBL" id="KHN78286.1"/>
    </source>
</evidence>
<organism evidence="2 3">
    <name type="scientific">Toxocara canis</name>
    <name type="common">Canine roundworm</name>
    <dbReference type="NCBI Taxonomy" id="6265"/>
    <lineage>
        <taxon>Eukaryota</taxon>
        <taxon>Metazoa</taxon>
        <taxon>Ecdysozoa</taxon>
        <taxon>Nematoda</taxon>
        <taxon>Chromadorea</taxon>
        <taxon>Rhabditida</taxon>
        <taxon>Spirurina</taxon>
        <taxon>Ascaridomorpha</taxon>
        <taxon>Ascaridoidea</taxon>
        <taxon>Toxocaridae</taxon>
        <taxon>Toxocara</taxon>
    </lineage>
</organism>
<comment type="caution">
    <text evidence="2">The sequence shown here is derived from an EMBL/GenBank/DDBJ whole genome shotgun (WGS) entry which is preliminary data.</text>
</comment>
<dbReference type="Proteomes" id="UP000031036">
    <property type="component" value="Unassembled WGS sequence"/>
</dbReference>
<reference evidence="2 3" key="1">
    <citation type="submission" date="2014-11" db="EMBL/GenBank/DDBJ databases">
        <title>Genetic blueprint of the zoonotic pathogen Toxocara canis.</title>
        <authorList>
            <person name="Zhu X.-Q."/>
            <person name="Korhonen P.K."/>
            <person name="Cai H."/>
            <person name="Young N.D."/>
            <person name="Nejsum P."/>
            <person name="von Samson-Himmelstjerna G."/>
            <person name="Boag P.R."/>
            <person name="Tan P."/>
            <person name="Li Q."/>
            <person name="Min J."/>
            <person name="Yang Y."/>
            <person name="Wang X."/>
            <person name="Fang X."/>
            <person name="Hall R.S."/>
            <person name="Hofmann A."/>
            <person name="Sternberg P.W."/>
            <person name="Jex A.R."/>
            <person name="Gasser R.B."/>
        </authorList>
    </citation>
    <scope>NUCLEOTIDE SEQUENCE [LARGE SCALE GENOMIC DNA]</scope>
    <source>
        <strain evidence="2">PN_DK_2014</strain>
    </source>
</reference>
<protein>
    <submittedName>
        <fullName evidence="2">Uncharacterized protein</fullName>
    </submittedName>
</protein>
<accession>A0A0B2V4E9</accession>
<evidence type="ECO:0000313" key="3">
    <source>
        <dbReference type="Proteomes" id="UP000031036"/>
    </source>
</evidence>
<name>A0A0B2V4E9_TOXCA</name>
<keyword evidence="3" id="KW-1185">Reference proteome</keyword>
<feature type="region of interest" description="Disordered" evidence="1">
    <location>
        <begin position="93"/>
        <end position="115"/>
    </location>
</feature>
<proteinExistence type="predicted"/>
<gene>
    <name evidence="2" type="ORF">Tcan_09075</name>
</gene>
<sequence>MDAISHLIALNSSLVRHLPASVFDESEEHRQREYDAEVSPSNHHFQQLHRKASISTTEALTSQLSTQKTFGFEKQNVWSRQIDEKLYEMAYPKGDQTERGGGGIEAGRTMKERAE</sequence>